<dbReference type="AlphaFoldDB" id="A0A1J5P741"/>
<dbReference type="EMBL" id="MLJW01006201">
    <property type="protein sequence ID" value="OIQ67026.1"/>
    <property type="molecule type" value="Genomic_DNA"/>
</dbReference>
<comment type="caution">
    <text evidence="1">The sequence shown here is derived from an EMBL/GenBank/DDBJ whole genome shotgun (WGS) entry which is preliminary data.</text>
</comment>
<reference evidence="1" key="1">
    <citation type="submission" date="2016-10" db="EMBL/GenBank/DDBJ databases">
        <title>Sequence of Gallionella enrichment culture.</title>
        <authorList>
            <person name="Poehlein A."/>
            <person name="Muehling M."/>
            <person name="Daniel R."/>
        </authorList>
    </citation>
    <scope>NUCLEOTIDE SEQUENCE</scope>
</reference>
<name>A0A1J5P741_9ZZZZ</name>
<proteinExistence type="predicted"/>
<protein>
    <submittedName>
        <fullName evidence="1">Uncharacterized protein</fullName>
    </submittedName>
</protein>
<evidence type="ECO:0000313" key="1">
    <source>
        <dbReference type="EMBL" id="OIQ67026.1"/>
    </source>
</evidence>
<gene>
    <name evidence="1" type="ORF">GALL_514010</name>
</gene>
<organism evidence="1">
    <name type="scientific">mine drainage metagenome</name>
    <dbReference type="NCBI Taxonomy" id="410659"/>
    <lineage>
        <taxon>unclassified sequences</taxon>
        <taxon>metagenomes</taxon>
        <taxon>ecological metagenomes</taxon>
    </lineage>
</organism>
<accession>A0A1J5P741</accession>
<sequence>MQVGPPAAKPDFCKDAVGHGHQREYAQRTQQVFKNVTLVGSRRYLINLTDQLWDRQCSSTALKFIAGNNIDGRVGVHIAFSFARY</sequence>